<reference evidence="3 4" key="1">
    <citation type="submission" date="2017-09" db="EMBL/GenBank/DDBJ databases">
        <title>Depth-based differentiation of microbial function through sediment-hosted aquifers and enrichment of novel symbionts in the deep terrestrial subsurface.</title>
        <authorList>
            <person name="Probst A.J."/>
            <person name="Ladd B."/>
            <person name="Jarett J.K."/>
            <person name="Geller-Mcgrath D.E."/>
            <person name="Sieber C.M."/>
            <person name="Emerson J.B."/>
            <person name="Anantharaman K."/>
            <person name="Thomas B.C."/>
            <person name="Malmstrom R."/>
            <person name="Stieglmeier M."/>
            <person name="Klingl A."/>
            <person name="Woyke T."/>
            <person name="Ryan C.M."/>
            <person name="Banfield J.F."/>
        </authorList>
    </citation>
    <scope>NUCLEOTIDE SEQUENCE [LARGE SCALE GENOMIC DNA]</scope>
    <source>
        <strain evidence="3">CG23_combo_of_CG06-09_8_20_14_all_37_18</strain>
    </source>
</reference>
<sequence length="265" mass="30146">MKKINQNRIKKTLGIILMILVLIFTFSADVSASSMTEITKEEVINLVNQSRKTEGLDILTENEKLNLAAGQKAEDMIKENYFAHNSPGGKTPWFWMEKNNYDYHYAGENLAMDFHNAFDQHLAWMKSPTHRKNILNQEFREIGVAVKQGVIEGHLAIITVQEFGTPMNFVPDFSVKNTPAPQVQALEKQADANLKTAPIIDKNQPNSSLLKEKFPLVNWRDLAFLYLNALILLIILVVNPFIIAFSVVQFINFKAENEKKLALKN</sequence>
<dbReference type="PANTHER" id="PTHR31157">
    <property type="entry name" value="SCP DOMAIN-CONTAINING PROTEIN"/>
    <property type="match status" value="1"/>
</dbReference>
<evidence type="ECO:0000313" key="4">
    <source>
        <dbReference type="Proteomes" id="UP000229952"/>
    </source>
</evidence>
<gene>
    <name evidence="3" type="ORF">COX35_00540</name>
</gene>
<protein>
    <recommendedName>
        <fullName evidence="2">SCP domain-containing protein</fullName>
    </recommendedName>
</protein>
<evidence type="ECO:0000256" key="1">
    <source>
        <dbReference type="SAM" id="Phobius"/>
    </source>
</evidence>
<feature type="domain" description="SCP" evidence="2">
    <location>
        <begin position="45"/>
        <end position="149"/>
    </location>
</feature>
<dbReference type="InterPro" id="IPR035940">
    <property type="entry name" value="CAP_sf"/>
</dbReference>
<name>A0A2G9YYZ6_9BACT</name>
<keyword evidence="1" id="KW-0812">Transmembrane</keyword>
<organism evidence="3 4">
    <name type="scientific">Candidatus Nealsonbacteria bacterium CG23_combo_of_CG06-09_8_20_14_all_37_18</name>
    <dbReference type="NCBI Taxonomy" id="1974720"/>
    <lineage>
        <taxon>Bacteria</taxon>
        <taxon>Candidatus Nealsoniibacteriota</taxon>
    </lineage>
</organism>
<dbReference type="Proteomes" id="UP000229952">
    <property type="component" value="Unassembled WGS sequence"/>
</dbReference>
<feature type="transmembrane region" description="Helical" evidence="1">
    <location>
        <begin position="223"/>
        <end position="251"/>
    </location>
</feature>
<proteinExistence type="predicted"/>
<dbReference type="SUPFAM" id="SSF55797">
    <property type="entry name" value="PR-1-like"/>
    <property type="match status" value="1"/>
</dbReference>
<dbReference type="InterPro" id="IPR014044">
    <property type="entry name" value="CAP_dom"/>
</dbReference>
<comment type="caution">
    <text evidence="3">The sequence shown here is derived from an EMBL/GenBank/DDBJ whole genome shotgun (WGS) entry which is preliminary data.</text>
</comment>
<dbReference type="EMBL" id="PCRQ01000017">
    <property type="protein sequence ID" value="PIP24485.1"/>
    <property type="molecule type" value="Genomic_DNA"/>
</dbReference>
<evidence type="ECO:0000259" key="2">
    <source>
        <dbReference type="Pfam" id="PF00188"/>
    </source>
</evidence>
<dbReference type="AlphaFoldDB" id="A0A2G9YYZ6"/>
<dbReference type="PANTHER" id="PTHR31157:SF1">
    <property type="entry name" value="SCP DOMAIN-CONTAINING PROTEIN"/>
    <property type="match status" value="1"/>
</dbReference>
<dbReference type="Pfam" id="PF00188">
    <property type="entry name" value="CAP"/>
    <property type="match status" value="1"/>
</dbReference>
<evidence type="ECO:0000313" key="3">
    <source>
        <dbReference type="EMBL" id="PIP24485.1"/>
    </source>
</evidence>
<keyword evidence="1" id="KW-1133">Transmembrane helix</keyword>
<accession>A0A2G9YYZ6</accession>
<keyword evidence="1" id="KW-0472">Membrane</keyword>
<dbReference type="CDD" id="cd05379">
    <property type="entry name" value="CAP_bacterial"/>
    <property type="match status" value="1"/>
</dbReference>
<dbReference type="Gene3D" id="3.40.33.10">
    <property type="entry name" value="CAP"/>
    <property type="match status" value="1"/>
</dbReference>